<comment type="caution">
    <text evidence="2">The sequence shown here is derived from an EMBL/GenBank/DDBJ whole genome shotgun (WGS) entry which is preliminary data.</text>
</comment>
<sequence length="175" mass="19761">MTPTSERKGTKKACKMCSTGELEDEGHLFLRCPVVQAKKHTGKATVRKHWGAGGRGQGHHDKPDARRREADTLSNIIAATYRNLVWMTRTKSYPYSPHLASCDWKSSRTFQQPSHLDNVSTTGASNKRTRRCLQHSCIRGSTSASTPSPEVGILQHRQGTRLFRRNPHHHTKHEE</sequence>
<organism evidence="2 3">
    <name type="scientific">Biomphalaria pfeifferi</name>
    <name type="common">Bloodfluke planorb</name>
    <name type="synonym">Freshwater snail</name>
    <dbReference type="NCBI Taxonomy" id="112525"/>
    <lineage>
        <taxon>Eukaryota</taxon>
        <taxon>Metazoa</taxon>
        <taxon>Spiralia</taxon>
        <taxon>Lophotrochozoa</taxon>
        <taxon>Mollusca</taxon>
        <taxon>Gastropoda</taxon>
        <taxon>Heterobranchia</taxon>
        <taxon>Euthyneura</taxon>
        <taxon>Panpulmonata</taxon>
        <taxon>Hygrophila</taxon>
        <taxon>Lymnaeoidea</taxon>
        <taxon>Planorbidae</taxon>
        <taxon>Biomphalaria</taxon>
    </lineage>
</organism>
<dbReference type="EMBL" id="JASAOG010000277">
    <property type="protein sequence ID" value="KAK0041393.1"/>
    <property type="molecule type" value="Genomic_DNA"/>
</dbReference>
<keyword evidence="3" id="KW-1185">Reference proteome</keyword>
<protein>
    <submittedName>
        <fullName evidence="2">Uncharacterized protein</fullName>
    </submittedName>
</protein>
<feature type="region of interest" description="Disordered" evidence="1">
    <location>
        <begin position="43"/>
        <end position="65"/>
    </location>
</feature>
<gene>
    <name evidence="2" type="ORF">Bpfe_029194</name>
</gene>
<dbReference type="Proteomes" id="UP001233172">
    <property type="component" value="Unassembled WGS sequence"/>
</dbReference>
<evidence type="ECO:0000256" key="1">
    <source>
        <dbReference type="SAM" id="MobiDB-lite"/>
    </source>
</evidence>
<reference evidence="2" key="2">
    <citation type="submission" date="2023-04" db="EMBL/GenBank/DDBJ databases">
        <authorList>
            <person name="Bu L."/>
            <person name="Lu L."/>
            <person name="Laidemitt M.R."/>
            <person name="Zhang S.M."/>
            <person name="Mutuku M."/>
            <person name="Mkoji G."/>
            <person name="Steinauer M."/>
            <person name="Loker E.S."/>
        </authorList>
    </citation>
    <scope>NUCLEOTIDE SEQUENCE</scope>
    <source>
        <strain evidence="2">KasaAsao</strain>
        <tissue evidence="2">Whole Snail</tissue>
    </source>
</reference>
<proteinExistence type="predicted"/>
<dbReference type="AlphaFoldDB" id="A0AAD8ATM6"/>
<evidence type="ECO:0000313" key="2">
    <source>
        <dbReference type="EMBL" id="KAK0041393.1"/>
    </source>
</evidence>
<reference evidence="2" key="1">
    <citation type="journal article" date="2023" name="PLoS Negl. Trop. Dis.">
        <title>A genome sequence for Biomphalaria pfeifferi, the major vector snail for the human-infecting parasite Schistosoma mansoni.</title>
        <authorList>
            <person name="Bu L."/>
            <person name="Lu L."/>
            <person name="Laidemitt M.R."/>
            <person name="Zhang S.M."/>
            <person name="Mutuku M."/>
            <person name="Mkoji G."/>
            <person name="Steinauer M."/>
            <person name="Loker E.S."/>
        </authorList>
    </citation>
    <scope>NUCLEOTIDE SEQUENCE</scope>
    <source>
        <strain evidence="2">KasaAsao</strain>
    </source>
</reference>
<accession>A0AAD8ATM6</accession>
<name>A0AAD8ATM6_BIOPF</name>
<evidence type="ECO:0000313" key="3">
    <source>
        <dbReference type="Proteomes" id="UP001233172"/>
    </source>
</evidence>